<protein>
    <submittedName>
        <fullName evidence="2">MBL fold metallo-hydrolase</fullName>
    </submittedName>
</protein>
<dbReference type="Pfam" id="PF00753">
    <property type="entry name" value="Lactamase_B"/>
    <property type="match status" value="1"/>
</dbReference>
<evidence type="ECO:0000259" key="1">
    <source>
        <dbReference type="SMART" id="SM00849"/>
    </source>
</evidence>
<dbReference type="OrthoDB" id="11380at2"/>
<dbReference type="RefSeq" id="WP_089533491.1">
    <property type="nucleotide sequence ID" value="NZ_CP022437.1"/>
</dbReference>
<dbReference type="SUPFAM" id="SSF56281">
    <property type="entry name" value="Metallo-hydrolase/oxidoreductase"/>
    <property type="match status" value="1"/>
</dbReference>
<dbReference type="AlphaFoldDB" id="A0A221MFN7"/>
<proteinExistence type="predicted"/>
<accession>A0A221MFN7</accession>
<dbReference type="InterPro" id="IPR036866">
    <property type="entry name" value="RibonucZ/Hydroxyglut_hydro"/>
</dbReference>
<organism evidence="2 3">
    <name type="scientific">Virgibacillus necropolis</name>
    <dbReference type="NCBI Taxonomy" id="163877"/>
    <lineage>
        <taxon>Bacteria</taxon>
        <taxon>Bacillati</taxon>
        <taxon>Bacillota</taxon>
        <taxon>Bacilli</taxon>
        <taxon>Bacillales</taxon>
        <taxon>Bacillaceae</taxon>
        <taxon>Virgibacillus</taxon>
    </lineage>
</organism>
<keyword evidence="2" id="KW-0378">Hydrolase</keyword>
<gene>
    <name evidence="2" type="ORF">CFK40_16455</name>
</gene>
<dbReference type="InterPro" id="IPR050855">
    <property type="entry name" value="NDM-1-like"/>
</dbReference>
<dbReference type="InterPro" id="IPR001279">
    <property type="entry name" value="Metallo-B-lactamas"/>
</dbReference>
<dbReference type="GO" id="GO:0016787">
    <property type="term" value="F:hydrolase activity"/>
    <property type="evidence" value="ECO:0007669"/>
    <property type="project" value="UniProtKB-KW"/>
</dbReference>
<dbReference type="PANTHER" id="PTHR42951:SF14">
    <property type="entry name" value="METALLO-BETA-LACTAMASE SUPERFAMILY PROTEIN"/>
    <property type="match status" value="1"/>
</dbReference>
<dbReference type="KEGG" id="vne:CFK40_16455"/>
<dbReference type="CDD" id="cd07743">
    <property type="entry name" value="metallo-hydrolase-like_MBL-fold"/>
    <property type="match status" value="1"/>
</dbReference>
<dbReference type="SMART" id="SM00849">
    <property type="entry name" value="Lactamase_B"/>
    <property type="match status" value="1"/>
</dbReference>
<feature type="domain" description="Metallo-beta-lactamase" evidence="1">
    <location>
        <begin position="16"/>
        <end position="205"/>
    </location>
</feature>
<name>A0A221MFN7_9BACI</name>
<evidence type="ECO:0000313" key="3">
    <source>
        <dbReference type="Proteomes" id="UP000204391"/>
    </source>
</evidence>
<dbReference type="EMBL" id="CP022437">
    <property type="protein sequence ID" value="ASN06493.1"/>
    <property type="molecule type" value="Genomic_DNA"/>
</dbReference>
<dbReference type="Gene3D" id="3.60.15.10">
    <property type="entry name" value="Ribonuclease Z/Hydroxyacylglutathione hydrolase-like"/>
    <property type="match status" value="1"/>
</dbReference>
<evidence type="ECO:0000313" key="2">
    <source>
        <dbReference type="EMBL" id="ASN06493.1"/>
    </source>
</evidence>
<dbReference type="Proteomes" id="UP000204391">
    <property type="component" value="Chromosome"/>
</dbReference>
<reference evidence="2 3" key="1">
    <citation type="journal article" date="2003" name="Int. J. Syst. Evol. Microbiol.">
        <title>Virgibacillus carmonensis sp. nov., Virgibacillus necropolis sp. nov. and Virgibacillus picturae sp. nov., three novel species isolated from deteriorated mural paintings, transfer of the species of the genus salibacillus to Virgibacillus, as Virgibacillus marismortui comb. nov. and Virgibacillus salexigens comb. nov., and emended description of the genus Virgibacillus.</title>
        <authorList>
            <person name="Heyrman J."/>
            <person name="Logan N.A."/>
            <person name="Busse H.J."/>
            <person name="Balcaen A."/>
            <person name="Lebbe L."/>
            <person name="Rodriguez-Diaz M."/>
            <person name="Swings J."/>
            <person name="De Vos P."/>
        </authorList>
    </citation>
    <scope>NUCLEOTIDE SEQUENCE [LARGE SCALE GENOMIC DNA]</scope>
    <source>
        <strain evidence="2 3">LMG 19488</strain>
    </source>
</reference>
<sequence>MKFTTLNETCYYFDAVVNIGYVHRGDNGMLIDAGIDDSIMRKVLKELKSNDLPVTHLFITHGHADHYGGAHFLQKRHDITTIAPKFEAAILQNPTLEPLYLFQGNDPLPELHNKFLEGKAIQIDQEIEAGTHEIDGISFATHLLPGHSYHQLAMEIDGILFAGDSYFSEEQLDKHKIPYITDADLTLESLRQLEDIMCDGAVPGHGVFEKDFTQTVKKNIDCHESLLDWLEDYITEAGISHETIVSDMCEHFEVKNSQLSSWLLYRTAVTAYLVGLIKRGKIDHYIEKNTWKFRKVQS</sequence>
<dbReference type="PANTHER" id="PTHR42951">
    <property type="entry name" value="METALLO-BETA-LACTAMASE DOMAIN-CONTAINING"/>
    <property type="match status" value="1"/>
</dbReference>
<keyword evidence="3" id="KW-1185">Reference proteome</keyword>